<evidence type="ECO:0000256" key="2">
    <source>
        <dbReference type="ARBA" id="ARBA00010024"/>
    </source>
</evidence>
<dbReference type="InterPro" id="IPR010402">
    <property type="entry name" value="CCT_domain"/>
</dbReference>
<dbReference type="SMART" id="SM00336">
    <property type="entry name" value="BBOX"/>
    <property type="match status" value="1"/>
</dbReference>
<dbReference type="PANTHER" id="PTHR31874">
    <property type="entry name" value="CCT MOTIF FAMILY PROTEIN, EXPRESSED"/>
    <property type="match status" value="1"/>
</dbReference>
<keyword evidence="5" id="KW-0862">Zinc</keyword>
<feature type="compositionally biased region" description="Low complexity" evidence="9">
    <location>
        <begin position="114"/>
        <end position="126"/>
    </location>
</feature>
<name>A0AAV2F3D3_9ROSI</name>
<keyword evidence="6 8" id="KW-0539">Nucleus</keyword>
<feature type="domain" description="CCT" evidence="11">
    <location>
        <begin position="445"/>
        <end position="487"/>
    </location>
</feature>
<dbReference type="AlphaFoldDB" id="A0AAV2F3D3"/>
<feature type="region of interest" description="Disordered" evidence="9">
    <location>
        <begin position="75"/>
        <end position="130"/>
    </location>
</feature>
<evidence type="ECO:0000256" key="6">
    <source>
        <dbReference type="ARBA" id="ARBA00023242"/>
    </source>
</evidence>
<reference evidence="12 13" key="1">
    <citation type="submission" date="2024-04" db="EMBL/GenBank/DDBJ databases">
        <authorList>
            <person name="Fracassetti M."/>
        </authorList>
    </citation>
    <scope>NUCLEOTIDE SEQUENCE [LARGE SCALE GENOMIC DNA]</scope>
</reference>
<evidence type="ECO:0008006" key="14">
    <source>
        <dbReference type="Google" id="ProtNLM"/>
    </source>
</evidence>
<dbReference type="PROSITE" id="PS50119">
    <property type="entry name" value="ZF_BBOX"/>
    <property type="match status" value="1"/>
</dbReference>
<organism evidence="12 13">
    <name type="scientific">Linum trigynum</name>
    <dbReference type="NCBI Taxonomy" id="586398"/>
    <lineage>
        <taxon>Eukaryota</taxon>
        <taxon>Viridiplantae</taxon>
        <taxon>Streptophyta</taxon>
        <taxon>Embryophyta</taxon>
        <taxon>Tracheophyta</taxon>
        <taxon>Spermatophyta</taxon>
        <taxon>Magnoliopsida</taxon>
        <taxon>eudicotyledons</taxon>
        <taxon>Gunneridae</taxon>
        <taxon>Pentapetalae</taxon>
        <taxon>rosids</taxon>
        <taxon>fabids</taxon>
        <taxon>Malpighiales</taxon>
        <taxon>Linaceae</taxon>
        <taxon>Linum</taxon>
    </lineage>
</organism>
<evidence type="ECO:0000256" key="8">
    <source>
        <dbReference type="PROSITE-ProRule" id="PRU00357"/>
    </source>
</evidence>
<comment type="similarity">
    <text evidence="2">Belongs to the CONSTANS family.</text>
</comment>
<sequence>MNKSHSQQQVAAAAASAYGGKTARACDSCIRRRARWYCAADDAFLCQSCDASVHSANPLARRHERLRLKTASLKSLSLPSDDGGGGGESNSLLQQPAWHRGFTRKARTPRANGSSKTTSSPSVSKSNHFEETLTMMRVPLVPEIGCDDHDDEEAAAAAEEEHQLLYRVPILDPLELCNADESFLHLHHHHHQHTAVSASSSGGGGDSSNQEESLLQMQGLVLPSDMELAEFAADVESLLGRGLEAESFGMEELGILDCSNHHNDNNNNNKDGDDGDVSKLVKMETGEFLSGGGGGGVDEYSDEQPLFQLSFDYGGDEEAATCQEEDEKMVMRLTAGVEEEEGDHSVGVGGADEVGDNMEIGNKKRKRSILLRLNYEAVMAAWDTSTQGSTSPWTNGRRPEFDVNECWPDCMGGCGREYQHHLLGYQLGEGRSLGAAAAAAGDGGREARVSRYREKRRTRLFSKKIRYEVRKLNAEKRPRMKGRFVKRASFAAAAASSSTTSVPNYTSLVLNKK</sequence>
<dbReference type="Pfam" id="PF00643">
    <property type="entry name" value="zf-B_box"/>
    <property type="match status" value="1"/>
</dbReference>
<protein>
    <recommendedName>
        <fullName evidence="14">Zinc finger protein CONSTANS-LIKE 16</fullName>
    </recommendedName>
</protein>
<evidence type="ECO:0000256" key="3">
    <source>
        <dbReference type="ARBA" id="ARBA00022723"/>
    </source>
</evidence>
<evidence type="ECO:0000256" key="4">
    <source>
        <dbReference type="ARBA" id="ARBA00022771"/>
    </source>
</evidence>
<dbReference type="Pfam" id="PF06203">
    <property type="entry name" value="CCT"/>
    <property type="match status" value="1"/>
</dbReference>
<dbReference type="PANTHER" id="PTHR31874:SF1">
    <property type="entry name" value="ZINC FINGER PROTEIN CONSTANS-LIKE 6"/>
    <property type="match status" value="1"/>
</dbReference>
<dbReference type="GO" id="GO:0005634">
    <property type="term" value="C:nucleus"/>
    <property type="evidence" value="ECO:0007669"/>
    <property type="project" value="UniProtKB-SubCell"/>
</dbReference>
<evidence type="ECO:0000256" key="5">
    <source>
        <dbReference type="ARBA" id="ARBA00022833"/>
    </source>
</evidence>
<dbReference type="InterPro" id="IPR052453">
    <property type="entry name" value="CONSTANS-like_ZF"/>
</dbReference>
<keyword evidence="13" id="KW-1185">Reference proteome</keyword>
<evidence type="ECO:0000313" key="12">
    <source>
        <dbReference type="EMBL" id="CAL1392741.1"/>
    </source>
</evidence>
<dbReference type="PROSITE" id="PS51017">
    <property type="entry name" value="CCT"/>
    <property type="match status" value="1"/>
</dbReference>
<proteinExistence type="inferred from homology"/>
<dbReference type="CDD" id="cd19821">
    <property type="entry name" value="Bbox1_BBX-like"/>
    <property type="match status" value="1"/>
</dbReference>
<evidence type="ECO:0000256" key="7">
    <source>
        <dbReference type="PROSITE-ProRule" id="PRU00024"/>
    </source>
</evidence>
<dbReference type="EMBL" id="OZ034819">
    <property type="protein sequence ID" value="CAL1392741.1"/>
    <property type="molecule type" value="Genomic_DNA"/>
</dbReference>
<dbReference type="Proteomes" id="UP001497516">
    <property type="component" value="Chromosome 6"/>
</dbReference>
<evidence type="ECO:0000256" key="1">
    <source>
        <dbReference type="ARBA" id="ARBA00004123"/>
    </source>
</evidence>
<dbReference type="GO" id="GO:0008270">
    <property type="term" value="F:zinc ion binding"/>
    <property type="evidence" value="ECO:0007669"/>
    <property type="project" value="UniProtKB-KW"/>
</dbReference>
<evidence type="ECO:0000313" key="13">
    <source>
        <dbReference type="Proteomes" id="UP001497516"/>
    </source>
</evidence>
<evidence type="ECO:0000256" key="9">
    <source>
        <dbReference type="SAM" id="MobiDB-lite"/>
    </source>
</evidence>
<evidence type="ECO:0000259" key="10">
    <source>
        <dbReference type="PROSITE" id="PS50119"/>
    </source>
</evidence>
<dbReference type="GO" id="GO:0006355">
    <property type="term" value="P:regulation of DNA-templated transcription"/>
    <property type="evidence" value="ECO:0007669"/>
    <property type="project" value="TreeGrafter"/>
</dbReference>
<dbReference type="InterPro" id="IPR049808">
    <property type="entry name" value="CONSTANS-like_Bbox1"/>
</dbReference>
<accession>A0AAV2F3D3</accession>
<keyword evidence="4 7" id="KW-0863">Zinc-finger</keyword>
<gene>
    <name evidence="12" type="ORF">LTRI10_LOCUS33362</name>
</gene>
<keyword evidence="3" id="KW-0479">Metal-binding</keyword>
<evidence type="ECO:0000259" key="11">
    <source>
        <dbReference type="PROSITE" id="PS51017"/>
    </source>
</evidence>
<comment type="subcellular location">
    <subcellularLocation>
        <location evidence="1 8">Nucleus</location>
    </subcellularLocation>
</comment>
<dbReference type="InterPro" id="IPR000315">
    <property type="entry name" value="Znf_B-box"/>
</dbReference>
<feature type="domain" description="B box-type" evidence="10">
    <location>
        <begin position="21"/>
        <end position="68"/>
    </location>
</feature>